<name>A0A370TZE0_9HELO</name>
<feature type="transmembrane region" description="Helical" evidence="5">
    <location>
        <begin position="51"/>
        <end position="75"/>
    </location>
</feature>
<dbReference type="PANTHER" id="PTHR31465:SF13">
    <property type="entry name" value="RTA1 DOMAIN PROTEIN-RELATED"/>
    <property type="match status" value="1"/>
</dbReference>
<keyword evidence="2 5" id="KW-0812">Transmembrane</keyword>
<feature type="transmembrane region" description="Helical" evidence="5">
    <location>
        <begin position="23"/>
        <end position="44"/>
    </location>
</feature>
<evidence type="ECO:0000256" key="4">
    <source>
        <dbReference type="ARBA" id="ARBA00023136"/>
    </source>
</evidence>
<proteinExistence type="predicted"/>
<keyword evidence="3 5" id="KW-1133">Transmembrane helix</keyword>
<comment type="caution">
    <text evidence="6">The sequence shown here is derived from an EMBL/GenBank/DDBJ whole genome shotgun (WGS) entry which is preliminary data.</text>
</comment>
<dbReference type="GeneID" id="43593712"/>
<dbReference type="GO" id="GO:0016020">
    <property type="term" value="C:membrane"/>
    <property type="evidence" value="ECO:0007669"/>
    <property type="project" value="UniProtKB-SubCell"/>
</dbReference>
<evidence type="ECO:0000256" key="2">
    <source>
        <dbReference type="ARBA" id="ARBA00022692"/>
    </source>
</evidence>
<reference evidence="6 7" key="1">
    <citation type="journal article" date="2018" name="IMA Fungus">
        <title>IMA Genome-F 9: Draft genome sequence of Annulohypoxylon stygium, Aspergillus mulundensis, Berkeleyomyces basicola (syn. Thielaviopsis basicola), Ceratocystis smalleyi, two Cercospora beticola strains, Coleophoma cylindrospora, Fusarium fracticaudum, Phialophora cf. hyalina, and Morchella septimelata.</title>
        <authorList>
            <person name="Wingfield B.D."/>
            <person name="Bills G.F."/>
            <person name="Dong Y."/>
            <person name="Huang W."/>
            <person name="Nel W.J."/>
            <person name="Swalarsk-Parry B.S."/>
            <person name="Vaghefi N."/>
            <person name="Wilken P.M."/>
            <person name="An Z."/>
            <person name="de Beer Z.W."/>
            <person name="De Vos L."/>
            <person name="Chen L."/>
            <person name="Duong T.A."/>
            <person name="Gao Y."/>
            <person name="Hammerbacher A."/>
            <person name="Kikkert J.R."/>
            <person name="Li Y."/>
            <person name="Li H."/>
            <person name="Li K."/>
            <person name="Li Q."/>
            <person name="Liu X."/>
            <person name="Ma X."/>
            <person name="Naidoo K."/>
            <person name="Pethybridge S.J."/>
            <person name="Sun J."/>
            <person name="Steenkamp E.T."/>
            <person name="van der Nest M.A."/>
            <person name="van Wyk S."/>
            <person name="Wingfield M.J."/>
            <person name="Xiong C."/>
            <person name="Yue Q."/>
            <person name="Zhang X."/>
        </authorList>
    </citation>
    <scope>NUCLEOTIDE SEQUENCE [LARGE SCALE GENOMIC DNA]</scope>
    <source>
        <strain evidence="6 7">BP 5553</strain>
    </source>
</reference>
<evidence type="ECO:0000313" key="6">
    <source>
        <dbReference type="EMBL" id="RDL40884.1"/>
    </source>
</evidence>
<dbReference type="Proteomes" id="UP000254866">
    <property type="component" value="Unassembled WGS sequence"/>
</dbReference>
<keyword evidence="7" id="KW-1185">Reference proteome</keyword>
<dbReference type="InterPro" id="IPR007568">
    <property type="entry name" value="RTA1"/>
</dbReference>
<organism evidence="6 7">
    <name type="scientific">Venustampulla echinocandica</name>
    <dbReference type="NCBI Taxonomy" id="2656787"/>
    <lineage>
        <taxon>Eukaryota</taxon>
        <taxon>Fungi</taxon>
        <taxon>Dikarya</taxon>
        <taxon>Ascomycota</taxon>
        <taxon>Pezizomycotina</taxon>
        <taxon>Leotiomycetes</taxon>
        <taxon>Helotiales</taxon>
        <taxon>Pleuroascaceae</taxon>
        <taxon>Venustampulla</taxon>
    </lineage>
</organism>
<dbReference type="Pfam" id="PF04479">
    <property type="entry name" value="RTA1"/>
    <property type="match status" value="1"/>
</dbReference>
<dbReference type="OrthoDB" id="3358017at2759"/>
<evidence type="ECO:0000256" key="5">
    <source>
        <dbReference type="SAM" id="Phobius"/>
    </source>
</evidence>
<evidence type="ECO:0000256" key="3">
    <source>
        <dbReference type="ARBA" id="ARBA00022989"/>
    </source>
</evidence>
<keyword evidence="4 5" id="KW-0472">Membrane</keyword>
<feature type="transmembrane region" description="Helical" evidence="5">
    <location>
        <begin position="198"/>
        <end position="219"/>
    </location>
</feature>
<evidence type="ECO:0000313" key="7">
    <source>
        <dbReference type="Proteomes" id="UP000254866"/>
    </source>
</evidence>
<feature type="transmembrane region" description="Helical" evidence="5">
    <location>
        <begin position="241"/>
        <end position="261"/>
    </location>
</feature>
<feature type="transmembrane region" description="Helical" evidence="5">
    <location>
        <begin position="165"/>
        <end position="186"/>
    </location>
</feature>
<sequence length="341" mass="38169">MTATNNLPPDGSWSFYSYKPVKALPIIFAIFFLVCGITMIYQCLAKYGWKLYTYIMTFTCTIWVAGFCCRMASIYNDENLGLFAAQYVLLFLGPPCFAGAEYLVLGRVLAYLPYHTPIHPGRVISTFVFLGVVVEALSANGAAALTVAKTADKRNSALTRMLAALILQAVLEIFFSSLVALVEIRCRKAKTFPRNVRIVCYLLYITSFMMLVRCIFRVVEGIEVRDCLGVPNCGTISQKEWLFYVFEVANISLFVLLLTIFPPGKYLPPNDKVYLDPLDGSERAGPGFAQADRRPFWQTVMDPFNFQLLTTGSGVAVEKFWEGDNPVYTRDGVVPKQNSRG</sequence>
<dbReference type="PANTHER" id="PTHR31465">
    <property type="entry name" value="PROTEIN RTA1-RELATED"/>
    <property type="match status" value="1"/>
</dbReference>
<dbReference type="AlphaFoldDB" id="A0A370TZE0"/>
<accession>A0A370TZE0</accession>
<comment type="subcellular location">
    <subcellularLocation>
        <location evidence="1">Membrane</location>
        <topology evidence="1">Multi-pass membrane protein</topology>
    </subcellularLocation>
</comment>
<feature type="transmembrane region" description="Helical" evidence="5">
    <location>
        <begin position="87"/>
        <end position="112"/>
    </location>
</feature>
<gene>
    <name evidence="6" type="ORF">BP5553_00863</name>
</gene>
<dbReference type="RefSeq" id="XP_031873540.1">
    <property type="nucleotide sequence ID" value="XM_032009486.1"/>
</dbReference>
<dbReference type="EMBL" id="NPIC01000001">
    <property type="protein sequence ID" value="RDL40884.1"/>
    <property type="molecule type" value="Genomic_DNA"/>
</dbReference>
<feature type="transmembrane region" description="Helical" evidence="5">
    <location>
        <begin position="124"/>
        <end position="145"/>
    </location>
</feature>
<evidence type="ECO:0000256" key="1">
    <source>
        <dbReference type="ARBA" id="ARBA00004141"/>
    </source>
</evidence>
<protein>
    <submittedName>
        <fullName evidence="6">Putative rta1</fullName>
    </submittedName>
</protein>